<name>A0AAW9AEC5_9BACL</name>
<keyword evidence="4" id="KW-1185">Reference proteome</keyword>
<feature type="transmembrane region" description="Helical" evidence="1">
    <location>
        <begin position="155"/>
        <end position="176"/>
    </location>
</feature>
<feature type="transmembrane region" description="Helical" evidence="1">
    <location>
        <begin position="131"/>
        <end position="149"/>
    </location>
</feature>
<feature type="transmembrane region" description="Helical" evidence="1">
    <location>
        <begin position="108"/>
        <end position="126"/>
    </location>
</feature>
<dbReference type="PANTHER" id="PTHR43155">
    <property type="entry name" value="CYCLIC DI-GMP PHOSPHODIESTERASE PA4108-RELATED"/>
    <property type="match status" value="1"/>
</dbReference>
<evidence type="ECO:0000313" key="3">
    <source>
        <dbReference type="EMBL" id="MDW0117498.1"/>
    </source>
</evidence>
<accession>A0AAW9AEC5</accession>
<comment type="caution">
    <text evidence="3">The sequence shown here is derived from an EMBL/GenBank/DDBJ whole genome shotgun (WGS) entry which is preliminary data.</text>
</comment>
<dbReference type="Gene3D" id="1.10.3210.10">
    <property type="entry name" value="Hypothetical protein af1432"/>
    <property type="match status" value="1"/>
</dbReference>
<feature type="domain" description="HD-GYP" evidence="2">
    <location>
        <begin position="186"/>
        <end position="382"/>
    </location>
</feature>
<evidence type="ECO:0000256" key="1">
    <source>
        <dbReference type="SAM" id="Phobius"/>
    </source>
</evidence>
<keyword evidence="1" id="KW-1133">Transmembrane helix</keyword>
<gene>
    <name evidence="3" type="ORF">QTL97_11170</name>
</gene>
<evidence type="ECO:0000313" key="4">
    <source>
        <dbReference type="Proteomes" id="UP001271648"/>
    </source>
</evidence>
<feature type="transmembrane region" description="Helical" evidence="1">
    <location>
        <begin position="51"/>
        <end position="71"/>
    </location>
</feature>
<dbReference type="RefSeq" id="WP_283734374.1">
    <property type="nucleotide sequence ID" value="NZ_CP125968.1"/>
</dbReference>
<dbReference type="CDD" id="cd00077">
    <property type="entry name" value="HDc"/>
    <property type="match status" value="1"/>
</dbReference>
<dbReference type="SUPFAM" id="SSF109604">
    <property type="entry name" value="HD-domain/PDEase-like"/>
    <property type="match status" value="1"/>
</dbReference>
<keyword evidence="1" id="KW-0812">Transmembrane</keyword>
<dbReference type="InterPro" id="IPR037522">
    <property type="entry name" value="HD_GYP_dom"/>
</dbReference>
<dbReference type="GO" id="GO:0016787">
    <property type="term" value="F:hydrolase activity"/>
    <property type="evidence" value="ECO:0007669"/>
    <property type="project" value="UniProtKB-KW"/>
</dbReference>
<dbReference type="Pfam" id="PF13487">
    <property type="entry name" value="HD_5"/>
    <property type="match status" value="1"/>
</dbReference>
<dbReference type="PROSITE" id="PS51832">
    <property type="entry name" value="HD_GYP"/>
    <property type="match status" value="1"/>
</dbReference>
<dbReference type="PANTHER" id="PTHR43155:SF2">
    <property type="entry name" value="CYCLIC DI-GMP PHOSPHODIESTERASE PA4108"/>
    <property type="match status" value="1"/>
</dbReference>
<feature type="transmembrane region" description="Helical" evidence="1">
    <location>
        <begin position="12"/>
        <end position="31"/>
    </location>
</feature>
<dbReference type="Pfam" id="PF20971">
    <property type="entry name" value="MASE12"/>
    <property type="match status" value="1"/>
</dbReference>
<sequence>MKNTSLLQEEKRATVIFLWLFYIVFFLYDIFYYNLFPLLPWMADAVPDTVWYFLSFIKHLIMISLIPVTIYFFRKGNPGKAKYIVVIAYLVTNLVSDIYYYFGKAESYSSGNLVELIIILFSPIFINKRFFYLVTSGVILKYILVGLFIQDPVILFPVIIVIVLSGIAYILLSRILNYVKALKFSYDEQLVGMVKGVIATLELKDPYTRGHSERVAEYAMSLAKATGKVNESELNSFYYACLLHDIGKVNIPDAILAKHGKLTVEEYDVIKTHPVVGAKAIEDVEGIADHIAVVYHHHERWDGKGYPAGLVGEETPFVARITAVADAFDAMTSTRSYRPALPYEEAYKRILDGKGSQFDPELVEVFKQVFPDWITISKQYFKNHTPKEGHKHENP</sequence>
<reference evidence="3 4" key="1">
    <citation type="submission" date="2023-06" db="EMBL/GenBank/DDBJ databases">
        <title>Sporosarcina sp. nov., isolated from Korean traditional fermented seafood 'Jeotgal'.</title>
        <authorList>
            <person name="Yang A.I."/>
            <person name="Shin N.-R."/>
        </authorList>
    </citation>
    <scope>NUCLEOTIDE SEQUENCE [LARGE SCALE GENOMIC DNA]</scope>
    <source>
        <strain evidence="3 4">KCTC43456</strain>
    </source>
</reference>
<dbReference type="EMBL" id="JAUBDJ010000006">
    <property type="protein sequence ID" value="MDW0117498.1"/>
    <property type="molecule type" value="Genomic_DNA"/>
</dbReference>
<keyword evidence="1" id="KW-0472">Membrane</keyword>
<dbReference type="AlphaFoldDB" id="A0AAW9AEC5"/>
<feature type="transmembrane region" description="Helical" evidence="1">
    <location>
        <begin position="83"/>
        <end position="102"/>
    </location>
</feature>
<dbReference type="InterPro" id="IPR048436">
    <property type="entry name" value="MASE12"/>
</dbReference>
<protein>
    <submittedName>
        <fullName evidence="3">HD-GYP domain-containing protein</fullName>
        <ecNumber evidence="3">3.1.4.-</ecNumber>
    </submittedName>
</protein>
<evidence type="ECO:0000259" key="2">
    <source>
        <dbReference type="PROSITE" id="PS51832"/>
    </source>
</evidence>
<proteinExistence type="predicted"/>
<dbReference type="SMART" id="SM00471">
    <property type="entry name" value="HDc"/>
    <property type="match status" value="1"/>
</dbReference>
<dbReference type="Proteomes" id="UP001271648">
    <property type="component" value="Unassembled WGS sequence"/>
</dbReference>
<organism evidence="3 4">
    <name type="scientific">Sporosarcina thermotolerans</name>
    <dbReference type="NCBI Taxonomy" id="633404"/>
    <lineage>
        <taxon>Bacteria</taxon>
        <taxon>Bacillati</taxon>
        <taxon>Bacillota</taxon>
        <taxon>Bacilli</taxon>
        <taxon>Bacillales</taxon>
        <taxon>Caryophanaceae</taxon>
        <taxon>Sporosarcina</taxon>
    </lineage>
</organism>
<keyword evidence="3" id="KW-0378">Hydrolase</keyword>
<dbReference type="EC" id="3.1.4.-" evidence="3"/>
<dbReference type="InterPro" id="IPR003607">
    <property type="entry name" value="HD/PDEase_dom"/>
</dbReference>